<evidence type="ECO:0000313" key="1">
    <source>
        <dbReference type="EMBL" id="KAI3816918.1"/>
    </source>
</evidence>
<organism evidence="1 2">
    <name type="scientific">Smallanthus sonchifolius</name>
    <dbReference type="NCBI Taxonomy" id="185202"/>
    <lineage>
        <taxon>Eukaryota</taxon>
        <taxon>Viridiplantae</taxon>
        <taxon>Streptophyta</taxon>
        <taxon>Embryophyta</taxon>
        <taxon>Tracheophyta</taxon>
        <taxon>Spermatophyta</taxon>
        <taxon>Magnoliopsida</taxon>
        <taxon>eudicotyledons</taxon>
        <taxon>Gunneridae</taxon>
        <taxon>Pentapetalae</taxon>
        <taxon>asterids</taxon>
        <taxon>campanulids</taxon>
        <taxon>Asterales</taxon>
        <taxon>Asteraceae</taxon>
        <taxon>Asteroideae</taxon>
        <taxon>Heliantheae alliance</taxon>
        <taxon>Millerieae</taxon>
        <taxon>Smallanthus</taxon>
    </lineage>
</organism>
<reference evidence="2" key="1">
    <citation type="journal article" date="2022" name="Mol. Ecol. Resour.">
        <title>The genomes of chicory, endive, great burdock and yacon provide insights into Asteraceae palaeo-polyploidization history and plant inulin production.</title>
        <authorList>
            <person name="Fan W."/>
            <person name="Wang S."/>
            <person name="Wang H."/>
            <person name="Wang A."/>
            <person name="Jiang F."/>
            <person name="Liu H."/>
            <person name="Zhao H."/>
            <person name="Xu D."/>
            <person name="Zhang Y."/>
        </authorList>
    </citation>
    <scope>NUCLEOTIDE SEQUENCE [LARGE SCALE GENOMIC DNA]</scope>
    <source>
        <strain evidence="2">cv. Yunnan</strain>
    </source>
</reference>
<sequence length="120" mass="13331">MSCLHYRNKVQSSWPEFVCKRVMYGGDSSRAGDGSGGRGNNEALTRMTRMMMSVAPPQPVMVVGGVGDTKEFSRRDERVPMWSQQKTRDFIAIRDEIKEGLHDGKEEEEPVGGGCCLISC</sequence>
<comment type="caution">
    <text evidence="1">The sequence shown here is derived from an EMBL/GenBank/DDBJ whole genome shotgun (WGS) entry which is preliminary data.</text>
</comment>
<gene>
    <name evidence="1" type="ORF">L1987_10703</name>
</gene>
<name>A0ACB9JB53_9ASTR</name>
<protein>
    <submittedName>
        <fullName evidence="1">Uncharacterized protein</fullName>
    </submittedName>
</protein>
<accession>A0ACB9JB53</accession>
<evidence type="ECO:0000313" key="2">
    <source>
        <dbReference type="Proteomes" id="UP001056120"/>
    </source>
</evidence>
<keyword evidence="2" id="KW-1185">Reference proteome</keyword>
<dbReference type="Proteomes" id="UP001056120">
    <property type="component" value="Linkage Group LG04"/>
</dbReference>
<dbReference type="EMBL" id="CM042021">
    <property type="protein sequence ID" value="KAI3816918.1"/>
    <property type="molecule type" value="Genomic_DNA"/>
</dbReference>
<proteinExistence type="predicted"/>
<reference evidence="1 2" key="2">
    <citation type="journal article" date="2022" name="Mol. Ecol. Resour.">
        <title>The genomes of chicory, endive, great burdock and yacon provide insights into Asteraceae paleo-polyploidization history and plant inulin production.</title>
        <authorList>
            <person name="Fan W."/>
            <person name="Wang S."/>
            <person name="Wang H."/>
            <person name="Wang A."/>
            <person name="Jiang F."/>
            <person name="Liu H."/>
            <person name="Zhao H."/>
            <person name="Xu D."/>
            <person name="Zhang Y."/>
        </authorList>
    </citation>
    <scope>NUCLEOTIDE SEQUENCE [LARGE SCALE GENOMIC DNA]</scope>
    <source>
        <strain evidence="2">cv. Yunnan</strain>
        <tissue evidence="1">Leaves</tissue>
    </source>
</reference>